<reference evidence="4" key="1">
    <citation type="submission" date="2025-08" db="UniProtKB">
        <authorList>
            <consortium name="RefSeq"/>
        </authorList>
    </citation>
    <scope>IDENTIFICATION</scope>
    <source>
        <tissue evidence="4">Whole Larva</tissue>
    </source>
</reference>
<feature type="region of interest" description="Disordered" evidence="2">
    <location>
        <begin position="257"/>
        <end position="278"/>
    </location>
</feature>
<keyword evidence="3" id="KW-1185">Reference proteome</keyword>
<proteinExistence type="predicted"/>
<gene>
    <name evidence="4" type="primary">LOC108566815</name>
</gene>
<name>A0ABM1N6B9_NICVS</name>
<accession>A0ABM1N6B9</accession>
<feature type="region of interest" description="Disordered" evidence="2">
    <location>
        <begin position="1"/>
        <end position="20"/>
    </location>
</feature>
<evidence type="ECO:0000256" key="2">
    <source>
        <dbReference type="SAM" id="MobiDB-lite"/>
    </source>
</evidence>
<dbReference type="GeneID" id="108566815"/>
<evidence type="ECO:0000313" key="4">
    <source>
        <dbReference type="RefSeq" id="XP_017782369.1"/>
    </source>
</evidence>
<protein>
    <submittedName>
        <fullName evidence="4">Coiled-coil domain-containing protein 137</fullName>
    </submittedName>
</protein>
<dbReference type="PANTHER" id="PTHR21838:SF2">
    <property type="entry name" value="COILED-COIL DOMAIN-CONTAINING PROTEIN 137"/>
    <property type="match status" value="1"/>
</dbReference>
<evidence type="ECO:0000313" key="3">
    <source>
        <dbReference type="Proteomes" id="UP000695000"/>
    </source>
</evidence>
<organism evidence="3 4">
    <name type="scientific">Nicrophorus vespilloides</name>
    <name type="common">Boreal carrion beetle</name>
    <dbReference type="NCBI Taxonomy" id="110193"/>
    <lineage>
        <taxon>Eukaryota</taxon>
        <taxon>Metazoa</taxon>
        <taxon>Ecdysozoa</taxon>
        <taxon>Arthropoda</taxon>
        <taxon>Hexapoda</taxon>
        <taxon>Insecta</taxon>
        <taxon>Pterygota</taxon>
        <taxon>Neoptera</taxon>
        <taxon>Endopterygota</taxon>
        <taxon>Coleoptera</taxon>
        <taxon>Polyphaga</taxon>
        <taxon>Staphyliniformia</taxon>
        <taxon>Silphidae</taxon>
        <taxon>Nicrophorinae</taxon>
        <taxon>Nicrophorus</taxon>
    </lineage>
</organism>
<dbReference type="Proteomes" id="UP000695000">
    <property type="component" value="Unplaced"/>
</dbReference>
<feature type="compositionally biased region" description="Basic residues" evidence="2">
    <location>
        <begin position="1"/>
        <end position="12"/>
    </location>
</feature>
<feature type="coiled-coil region" evidence="1">
    <location>
        <begin position="139"/>
        <end position="183"/>
    </location>
</feature>
<dbReference type="RefSeq" id="XP_017782369.1">
    <property type="nucleotide sequence ID" value="XM_017926880.1"/>
</dbReference>
<sequence length="297" mass="33871">MGRKIPARKHKGVRDPEKQRQERLNKIKHLINCPPSDINNQEIPRSLLEIMELKKKALEPMQRRKPKRNKNEFTIPGSNGKKVLKRLDCESKEEFLDRVNNVCDDLVADAEVSKKYNVELKRNDSGDIVDVVKGKKDVLEEYVNKITKEKNKKGKAKAKGDGLRKTQRRALKLKEKKAVKEARDVDEFKKMKDDVAFGEIVHAPPTLVVPRRGQTKDGADRPGKRNLLLKSMMTNDGDEAKAASGIKVGKVSKAAGTQFDRTGKRKDMPAALRRQLDKQQSEVIQAYKDLKKKKYIK</sequence>
<evidence type="ECO:0000256" key="1">
    <source>
        <dbReference type="SAM" id="Coils"/>
    </source>
</evidence>
<feature type="compositionally biased region" description="Basic and acidic residues" evidence="2">
    <location>
        <begin position="261"/>
        <end position="278"/>
    </location>
</feature>
<keyword evidence="1" id="KW-0175">Coiled coil</keyword>
<dbReference type="InterPro" id="IPR026680">
    <property type="entry name" value="CCDC137"/>
</dbReference>
<dbReference type="PANTHER" id="PTHR21838">
    <property type="entry name" value="COILED-COIL DOMAIN-CONTAINING PROTEIN 137"/>
    <property type="match status" value="1"/>
</dbReference>